<organism evidence="1 2">
    <name type="scientific">Aristaeella hokkaidonensis</name>
    <dbReference type="NCBI Taxonomy" id="3046382"/>
    <lineage>
        <taxon>Bacteria</taxon>
        <taxon>Bacillati</taxon>
        <taxon>Bacillota</taxon>
        <taxon>Clostridia</taxon>
        <taxon>Eubacteriales</taxon>
        <taxon>Aristaeellaceae</taxon>
        <taxon>Aristaeella</taxon>
    </lineage>
</organism>
<accession>A0AC61MV87</accession>
<proteinExistence type="predicted"/>
<protein>
    <submittedName>
        <fullName evidence="1">Sigma-70 family RNA polymerase sigma factor</fullName>
    </submittedName>
</protein>
<dbReference type="EMBL" id="CP068393">
    <property type="protein sequence ID" value="QUC66172.1"/>
    <property type="molecule type" value="Genomic_DNA"/>
</dbReference>
<reference evidence="1" key="1">
    <citation type="submission" date="2021-01" db="EMBL/GenBank/DDBJ databases">
        <title>Complete genome sequence of Clostridiales bacterium R-7.</title>
        <authorList>
            <person name="Mahoney-Kurpe S.C."/>
            <person name="Palevich N."/>
            <person name="Koike S."/>
            <person name="Moon C.D."/>
            <person name="Attwood G.T."/>
        </authorList>
    </citation>
    <scope>NUCLEOTIDE SEQUENCE</scope>
    <source>
        <strain evidence="1">R-7</strain>
    </source>
</reference>
<gene>
    <name evidence="1" type="ORF">JYE49_09855</name>
</gene>
<evidence type="ECO:0000313" key="1">
    <source>
        <dbReference type="EMBL" id="QUC66172.1"/>
    </source>
</evidence>
<name>A0AC61MV87_9FIRM</name>
<keyword evidence="2" id="KW-1185">Reference proteome</keyword>
<dbReference type="Proteomes" id="UP000682782">
    <property type="component" value="Chromosome"/>
</dbReference>
<sequence length="170" mass="19957">MGVIQAPDQAQIDRLDRIVQQYEKDLLRLCCLYLRDWNAAEDVVQETFLKAFRHLDSFREESSEKTWLITIALNGCRDYRRSAWFRYIDSRVSLNDLPASSEPPDSEHVELTLAIMKLKPKYMEAVLLYFYEGYSMKEIGEMLKITEAAVSDRIRKAKQKLRQELEGGRE</sequence>
<evidence type="ECO:0000313" key="2">
    <source>
        <dbReference type="Proteomes" id="UP000682782"/>
    </source>
</evidence>